<sequence length="271" mass="30922">MESSKATLTNILIERSVINSKLLEREVIIDAYLPTNVIEPENMSLLLINDGQDLPKMPFEDILNDLLQENKIEPVLCVGIHCGENRKMEYGVASQPDYKGRGAKAGAYTDFVFTELLPLIRKTYNVPEFKEKSFAGFSLGGLSALDIVWNHPQEFANVGVFSGSLWWRSKGYNEGYDDNRHRLMHRQVKEGGYYAWLKFFFECGALDEIADRNKNGIIDSIDDTLDLIAELGKKGYTNDSVKYLELEGGHHDVPTWARAFPYFLEWAWPKQ</sequence>
<dbReference type="PANTHER" id="PTHR48098">
    <property type="entry name" value="ENTEROCHELIN ESTERASE-RELATED"/>
    <property type="match status" value="1"/>
</dbReference>
<dbReference type="STRING" id="1465490.SAMN05444277_11241"/>
<dbReference type="InterPro" id="IPR050583">
    <property type="entry name" value="Mycobacterial_A85_antigen"/>
</dbReference>
<keyword evidence="2" id="KW-1185">Reference proteome</keyword>
<dbReference type="Pfam" id="PF00756">
    <property type="entry name" value="Esterase"/>
    <property type="match status" value="1"/>
</dbReference>
<gene>
    <name evidence="1" type="ORF">SAMN05444277_11241</name>
</gene>
<dbReference type="PANTHER" id="PTHR48098:SF6">
    <property type="entry name" value="FERRI-BACILLIBACTIN ESTERASE BESA"/>
    <property type="match status" value="1"/>
</dbReference>
<dbReference type="OrthoDB" id="9784036at2"/>
<name>A0A1I5YH30_9BACT</name>
<evidence type="ECO:0000313" key="2">
    <source>
        <dbReference type="Proteomes" id="UP000199031"/>
    </source>
</evidence>
<dbReference type="EMBL" id="FOXQ01000012">
    <property type="protein sequence ID" value="SFQ43532.1"/>
    <property type="molecule type" value="Genomic_DNA"/>
</dbReference>
<dbReference type="Gene3D" id="3.40.50.1820">
    <property type="entry name" value="alpha/beta hydrolase"/>
    <property type="match status" value="1"/>
</dbReference>
<protein>
    <submittedName>
        <fullName evidence="1">Enterochelin esterase</fullName>
    </submittedName>
</protein>
<reference evidence="1 2" key="1">
    <citation type="submission" date="2016-10" db="EMBL/GenBank/DDBJ databases">
        <authorList>
            <person name="de Groot N.N."/>
        </authorList>
    </citation>
    <scope>NUCLEOTIDE SEQUENCE [LARGE SCALE GENOMIC DNA]</scope>
    <source>
        <strain evidence="1 2">DSM 28286</strain>
    </source>
</reference>
<evidence type="ECO:0000313" key="1">
    <source>
        <dbReference type="EMBL" id="SFQ43532.1"/>
    </source>
</evidence>
<dbReference type="RefSeq" id="WP_090661314.1">
    <property type="nucleotide sequence ID" value="NZ_FOXQ01000012.1"/>
</dbReference>
<dbReference type="Proteomes" id="UP000199031">
    <property type="component" value="Unassembled WGS sequence"/>
</dbReference>
<dbReference type="AlphaFoldDB" id="A0A1I5YH30"/>
<dbReference type="SUPFAM" id="SSF53474">
    <property type="entry name" value="alpha/beta-Hydrolases"/>
    <property type="match status" value="1"/>
</dbReference>
<dbReference type="InterPro" id="IPR029058">
    <property type="entry name" value="AB_hydrolase_fold"/>
</dbReference>
<proteinExistence type="predicted"/>
<organism evidence="1 2">
    <name type="scientific">Parafilimonas terrae</name>
    <dbReference type="NCBI Taxonomy" id="1465490"/>
    <lineage>
        <taxon>Bacteria</taxon>
        <taxon>Pseudomonadati</taxon>
        <taxon>Bacteroidota</taxon>
        <taxon>Chitinophagia</taxon>
        <taxon>Chitinophagales</taxon>
        <taxon>Chitinophagaceae</taxon>
        <taxon>Parafilimonas</taxon>
    </lineage>
</organism>
<accession>A0A1I5YH30</accession>
<dbReference type="InterPro" id="IPR000801">
    <property type="entry name" value="Esterase-like"/>
</dbReference>